<evidence type="ECO:0000313" key="1">
    <source>
        <dbReference type="EMBL" id="CDZ88163.1"/>
    </source>
</evidence>
<sequence length="112" mass="11611">MGKEHDHVVVVLDDLRTVARRFEAVGETLRQRAAHPALRTADDALVGTAVSAALRHADARVAATLGALAEAMTGLGSLTAECAAAYARCDTEVAAELARLAGASDMPQACRT</sequence>
<dbReference type="AlphaFoldDB" id="A0A098BHF8"/>
<protein>
    <submittedName>
        <fullName evidence="1">Uncharacterized protein</fullName>
    </submittedName>
</protein>
<organism evidence="1 2">
    <name type="scientific">Rhodococcus ruber</name>
    <dbReference type="NCBI Taxonomy" id="1830"/>
    <lineage>
        <taxon>Bacteria</taxon>
        <taxon>Bacillati</taxon>
        <taxon>Actinomycetota</taxon>
        <taxon>Actinomycetes</taxon>
        <taxon>Mycobacteriales</taxon>
        <taxon>Nocardiaceae</taxon>
        <taxon>Rhodococcus</taxon>
    </lineage>
</organism>
<gene>
    <name evidence="1" type="ORF">RHRU231_390080</name>
</gene>
<name>A0A098BHF8_9NOCA</name>
<dbReference type="Proteomes" id="UP000042997">
    <property type="component" value="Unassembled WGS sequence"/>
</dbReference>
<evidence type="ECO:0000313" key="2">
    <source>
        <dbReference type="Proteomes" id="UP000042997"/>
    </source>
</evidence>
<dbReference type="EMBL" id="CCSD01000049">
    <property type="protein sequence ID" value="CDZ88163.1"/>
    <property type="molecule type" value="Genomic_DNA"/>
</dbReference>
<reference evidence="1 2" key="1">
    <citation type="journal article" date="2014" name="Genome Announc.">
        <title>Draft Genome Sequence of Propane- and Butane-Oxidizing Actinobacterium Rhodococcus ruber IEGM 231.</title>
        <authorList>
            <person name="Ivshina I.B."/>
            <person name="Kuyukina M.S."/>
            <person name="Krivoruchko A.V."/>
            <person name="Barbe V."/>
            <person name="Fischer C."/>
        </authorList>
    </citation>
    <scope>NUCLEOTIDE SEQUENCE [LARGE SCALE GENOMIC DNA]</scope>
</reference>
<proteinExistence type="predicted"/>
<accession>A0A098BHF8</accession>